<keyword evidence="2" id="KW-1133">Transmembrane helix</keyword>
<evidence type="ECO:0000313" key="4">
    <source>
        <dbReference type="Proteomes" id="UP001219525"/>
    </source>
</evidence>
<name>A0AAD6VK78_9AGAR</name>
<feature type="compositionally biased region" description="Low complexity" evidence="1">
    <location>
        <begin position="602"/>
        <end position="614"/>
    </location>
</feature>
<sequence>MTTSAAGSTDAAETASGGAGPPPIVLYSRALQVHTLRLWVESLKKAEERRRTRLIQQASPGCGAASIDLTVKTPKPPASPSPSPSPSPVDPSPAASIWFFLSTALHCYIGDRAVLRPAQHTSNAGQVFSPQSEASSGSRTLRVSFLSLRISLHRLSRTRQVLPPAWFLVLARCPARASVFLLPPTAVLITAVAVLVATTALIAAAAALLIAALPLPPCRAPAAVQAGACFAAACQQSAANVAASNAHVAAPYAHAAAPVRVQRPAPLSPTRAHGHPMRTSLPQTRTSPPRTRTPPLPYVYAARSRVLTAAPAHDDAHVAATNAHVAAPYVHVVAPYAHAAATTLHQMAQSRLCDRAPITCEATHYMKTVRAPSLRSMGPGLGASVVEHADRMTCAPPPSGARAYDLRGEARTTRSSSAASIWFFLSTALHCYIGDRAVLRPAQHTSNAGQVFSPQSEASSGSRTLRVSFLSLRISLHRLSRTRQVLPPAWFLVLARCPARASVFLLPPTAVLITAVAVLVATTALIAAAAALLIAALPLPPCRAPAAVQAGACFAAACQQSAANVAASNAHVAAPYAHAAAPVRVQRPAPLSPTRAHGHPMRTSLPQTRTSPPRTRTPPLPYVYAARSRVLTAAPAHDDAHVAATNAHVAAPYVHVVAPYAHAAATTLHQMAQSRLCDRAPITCEATHYMKTVRAPSLRSMGPGLGASVVEHADRMTCAPPPSGARAYDLRGEARTTRSSSDVDLLFSPHLLPLPAVRLLSHLLRATSVASTFTFACLATPVLRTLILTPATSAMGTSSCVFPSATQLKPTTDVFPVMMKTVTRLSTGSGDAEKAGRKHVVRTLGGAVPGSALRCSDSLDSDASDTTAVESTVEPDPKQAQQDPALTLLILDGRERAWKPHAMRTDVEDFLSHLVDDGEPRWRKTAVHIAVKTTTGRITLHVPSALIAVHAASTLALHVVCLCSSRPITHSWPWKMDGLNDFMTRLRIRAHPHTHPQ</sequence>
<evidence type="ECO:0000256" key="1">
    <source>
        <dbReference type="SAM" id="MobiDB-lite"/>
    </source>
</evidence>
<keyword evidence="4" id="KW-1185">Reference proteome</keyword>
<proteinExistence type="predicted"/>
<keyword evidence="2" id="KW-0812">Transmembrane</keyword>
<feature type="transmembrane region" description="Helical" evidence="2">
    <location>
        <begin position="510"/>
        <end position="537"/>
    </location>
</feature>
<evidence type="ECO:0000313" key="3">
    <source>
        <dbReference type="EMBL" id="KAJ7212176.1"/>
    </source>
</evidence>
<dbReference type="Proteomes" id="UP001219525">
    <property type="component" value="Unassembled WGS sequence"/>
</dbReference>
<dbReference type="AlphaFoldDB" id="A0AAD6VK78"/>
<organism evidence="3 4">
    <name type="scientific">Mycena pura</name>
    <dbReference type="NCBI Taxonomy" id="153505"/>
    <lineage>
        <taxon>Eukaryota</taxon>
        <taxon>Fungi</taxon>
        <taxon>Dikarya</taxon>
        <taxon>Basidiomycota</taxon>
        <taxon>Agaricomycotina</taxon>
        <taxon>Agaricomycetes</taxon>
        <taxon>Agaricomycetidae</taxon>
        <taxon>Agaricales</taxon>
        <taxon>Marasmiineae</taxon>
        <taxon>Mycenaceae</taxon>
        <taxon>Mycena</taxon>
    </lineage>
</organism>
<protein>
    <submittedName>
        <fullName evidence="3">Uncharacterized protein</fullName>
    </submittedName>
</protein>
<comment type="caution">
    <text evidence="3">The sequence shown here is derived from an EMBL/GenBank/DDBJ whole genome shotgun (WGS) entry which is preliminary data.</text>
</comment>
<feature type="region of interest" description="Disordered" evidence="1">
    <location>
        <begin position="65"/>
        <end position="89"/>
    </location>
</feature>
<keyword evidence="2" id="KW-0472">Membrane</keyword>
<feature type="compositionally biased region" description="Pro residues" evidence="1">
    <location>
        <begin position="74"/>
        <end position="89"/>
    </location>
</feature>
<feature type="region of interest" description="Disordered" evidence="1">
    <location>
        <begin position="265"/>
        <end position="293"/>
    </location>
</feature>
<gene>
    <name evidence="3" type="ORF">GGX14DRAFT_622215</name>
</gene>
<accession>A0AAD6VK78</accession>
<feature type="compositionally biased region" description="Low complexity" evidence="1">
    <location>
        <begin position="278"/>
        <end position="290"/>
    </location>
</feature>
<feature type="region of interest" description="Disordered" evidence="1">
    <location>
        <begin position="855"/>
        <end position="884"/>
    </location>
</feature>
<feature type="transmembrane region" description="Helical" evidence="2">
    <location>
        <begin position="188"/>
        <end position="213"/>
    </location>
</feature>
<evidence type="ECO:0000256" key="2">
    <source>
        <dbReference type="SAM" id="Phobius"/>
    </source>
</evidence>
<reference evidence="3" key="1">
    <citation type="submission" date="2023-03" db="EMBL/GenBank/DDBJ databases">
        <title>Massive genome expansion in bonnet fungi (Mycena s.s.) driven by repeated elements and novel gene families across ecological guilds.</title>
        <authorList>
            <consortium name="Lawrence Berkeley National Laboratory"/>
            <person name="Harder C.B."/>
            <person name="Miyauchi S."/>
            <person name="Viragh M."/>
            <person name="Kuo A."/>
            <person name="Thoen E."/>
            <person name="Andreopoulos B."/>
            <person name="Lu D."/>
            <person name="Skrede I."/>
            <person name="Drula E."/>
            <person name="Henrissat B."/>
            <person name="Morin E."/>
            <person name="Kohler A."/>
            <person name="Barry K."/>
            <person name="LaButti K."/>
            <person name="Morin E."/>
            <person name="Salamov A."/>
            <person name="Lipzen A."/>
            <person name="Mereny Z."/>
            <person name="Hegedus B."/>
            <person name="Baldrian P."/>
            <person name="Stursova M."/>
            <person name="Weitz H."/>
            <person name="Taylor A."/>
            <person name="Grigoriev I.V."/>
            <person name="Nagy L.G."/>
            <person name="Martin F."/>
            <person name="Kauserud H."/>
        </authorList>
    </citation>
    <scope>NUCLEOTIDE SEQUENCE</scope>
    <source>
        <strain evidence="3">9144</strain>
    </source>
</reference>
<dbReference type="EMBL" id="JARJCW010000024">
    <property type="protein sequence ID" value="KAJ7212176.1"/>
    <property type="molecule type" value="Genomic_DNA"/>
</dbReference>
<feature type="region of interest" description="Disordered" evidence="1">
    <location>
        <begin position="589"/>
        <end position="617"/>
    </location>
</feature>